<feature type="region of interest" description="Disordered" evidence="12">
    <location>
        <begin position="1218"/>
        <end position="1299"/>
    </location>
</feature>
<dbReference type="InterPro" id="IPR024324">
    <property type="entry name" value="Condensin_cplx_su1_N"/>
</dbReference>
<evidence type="ECO:0000313" key="15">
    <source>
        <dbReference type="EMBL" id="CAB3264219.1"/>
    </source>
</evidence>
<keyword evidence="7 10" id="KW-0226">DNA condensation</keyword>
<dbReference type="Pfam" id="PF12717">
    <property type="entry name" value="Cnd1"/>
    <property type="match status" value="1"/>
</dbReference>
<dbReference type="GO" id="GO:0005634">
    <property type="term" value="C:nucleus"/>
    <property type="evidence" value="ECO:0007669"/>
    <property type="project" value="UniProtKB-SubCell"/>
</dbReference>
<comment type="similarity">
    <text evidence="3 10">Belongs to the CND1 (condensin subunit 1) family.</text>
</comment>
<feature type="compositionally biased region" description="Basic and acidic residues" evidence="12">
    <location>
        <begin position="862"/>
        <end position="889"/>
    </location>
</feature>
<dbReference type="EMBL" id="LR788357">
    <property type="protein sequence ID" value="CAB3264219.1"/>
    <property type="molecule type" value="mRNA"/>
</dbReference>
<dbReference type="GO" id="GO:0010032">
    <property type="term" value="P:meiotic chromosome condensation"/>
    <property type="evidence" value="ECO:0007669"/>
    <property type="project" value="TreeGrafter"/>
</dbReference>
<evidence type="ECO:0000256" key="9">
    <source>
        <dbReference type="ARBA" id="ARBA00023306"/>
    </source>
</evidence>
<gene>
    <name evidence="15" type="primary">Ncapd2-001</name>
</gene>
<accession>A0A6F9DM62</accession>
<feature type="compositionally biased region" description="Basic residues" evidence="12">
    <location>
        <begin position="1248"/>
        <end position="1259"/>
    </location>
</feature>
<evidence type="ECO:0000256" key="12">
    <source>
        <dbReference type="SAM" id="MobiDB-lite"/>
    </source>
</evidence>
<dbReference type="PANTHER" id="PTHR14222">
    <property type="entry name" value="CONDENSIN"/>
    <property type="match status" value="1"/>
</dbReference>
<dbReference type="GO" id="GO:0000779">
    <property type="term" value="C:condensed chromosome, centromeric region"/>
    <property type="evidence" value="ECO:0007669"/>
    <property type="project" value="TreeGrafter"/>
</dbReference>
<dbReference type="SUPFAM" id="SSF48371">
    <property type="entry name" value="ARM repeat"/>
    <property type="match status" value="1"/>
</dbReference>
<dbReference type="InterPro" id="IPR032682">
    <property type="entry name" value="Cnd1_C"/>
</dbReference>
<evidence type="ECO:0000256" key="2">
    <source>
        <dbReference type="ARBA" id="ARBA00004286"/>
    </source>
</evidence>
<evidence type="ECO:0000256" key="4">
    <source>
        <dbReference type="ARBA" id="ARBA00022454"/>
    </source>
</evidence>
<keyword evidence="8" id="KW-0539">Nucleus</keyword>
<feature type="coiled-coil region" evidence="11">
    <location>
        <begin position="1186"/>
        <end position="1213"/>
    </location>
</feature>
<feature type="compositionally biased region" description="Basic residues" evidence="12">
    <location>
        <begin position="1321"/>
        <end position="1330"/>
    </location>
</feature>
<dbReference type="Pfam" id="PF12922">
    <property type="entry name" value="Cnd1_N"/>
    <property type="match status" value="1"/>
</dbReference>
<sequence length="1337" mass="151827">MNFVIPENREDLQKCASGQYYVEALISSRHVPIKLQEAKTTLLRSDGTTIDQYFDVFFTIISKFPEIDSTTKVLAWTILKKGCETFSGVLGKYLSDILANDASNSTDKKVQLCALKMYVYLVVEMMRSFQNQSTQHSGMMASPPKGRKQTKPKSIANLGMDWEKECQHGLQLMMNFVDLDIHRLWDSQIVEDEVPSLINNLCYKLMEDPTLMKAKPLKSVLFHLLGCITKKHNQSLSAALKLLQLLQHFEHVAVPLSEAVQLWVESFKCKTLVSEIMREVSNIPEREFTRDTTSTKTMCTFILELARLLPTEFLSNISLLLQRMDEESYTMRNTVLGVMGEILVRCLNGEGLEKKAKAARDQFFDILYDHANLDTNAFVRSKAIHIFVNLVKEQSLPVKRYPDVVELGVNLLLDKSNLVRKTTVQLLETLLRCNPFAATLPISVLQQQHKEAIEQLLALQATAPTASQTEQEKESNDQQEPSTVDQDLENSMDATEEIEINSEEKIPEMQHESEEVEKQKSVVTYYEESIQFVEKLQEAVPVLCQLLHSRTNTDVLEAINFFTAAWEFKMNFALQGIGEMLNQIWNEDSRIREAVVYAYKELYFKQKTSSSVSHPAQVTDNMIMLVASSSGSKLGAVQALIGEMQKADDISRRILPILWERLADPPTFLTMEKGISELQQQKVITQLLAMLSHDNPSIIRSKLDTLVEVGLNEATTIEGSREVFDYELPYNTCVALSNLGTRKQEAGKYEKPFRLPDDHAAIVKISSLLTAGFEKESKSWIRFAIQAVGSIFQLASHPVTIITSVLKHIKATMRKHMSSAESTSLMKQELLTRFFHICGQSALKLLIFVDGDVQAELKQRRKLQEEKEEKEKQEKRSKKQEKTPDKNESNLEEDMGVGGATVDDADQEFIKNILETEIVGPGSLLGGATELIVRTSLLTVEPGDITGIKMQQSATLALAKYMLVSCDFCERHLRIFFTILDTSPHEGVRANLIVAAGDLCVRFPNLLEPWTSKIYARLQDHSDMVRIYGIKVITSLILNDMIKVKGYVSEMARCIVDINERISMLARRFFQELAKKGNSVYNVMPDIISRLSDRENSHVDSVDFKSIMRFLFDYIQKDRQTESLVEKLCHRFKTTRELEHWRDLAFCLTLLNYSERGSKRIIENYSFYAETLRDETVYFAFNTVLSKCKKSAKDDLKNQLEELEGKIIDAHAQGVSEDESAAKAAQASKQYKIVPQSPSVSQTPSVRRTAKKKKSRKPRVVADVSDDDVDVKKSPRPTRRITRKQTALQFSSDDDDFSDDVKENIGDTLLDSTENVSTPIRRVKTPKRTPQRSVIRV</sequence>
<evidence type="ECO:0000256" key="11">
    <source>
        <dbReference type="SAM" id="Coils"/>
    </source>
</evidence>
<organism evidence="15">
    <name type="scientific">Phallusia mammillata</name>
    <dbReference type="NCBI Taxonomy" id="59560"/>
    <lineage>
        <taxon>Eukaryota</taxon>
        <taxon>Metazoa</taxon>
        <taxon>Chordata</taxon>
        <taxon>Tunicata</taxon>
        <taxon>Ascidiacea</taxon>
        <taxon>Phlebobranchia</taxon>
        <taxon>Ascidiidae</taxon>
        <taxon>Phallusia</taxon>
    </lineage>
</organism>
<feature type="domain" description="Condensin complex subunit 1 C-terminal" evidence="13">
    <location>
        <begin position="988"/>
        <end position="1148"/>
    </location>
</feature>
<keyword evidence="6 10" id="KW-0498">Mitosis</keyword>
<feature type="region of interest" description="Disordered" evidence="12">
    <location>
        <begin position="463"/>
        <end position="490"/>
    </location>
</feature>
<evidence type="ECO:0000256" key="8">
    <source>
        <dbReference type="ARBA" id="ARBA00023242"/>
    </source>
</evidence>
<dbReference type="GO" id="GO:0051301">
    <property type="term" value="P:cell division"/>
    <property type="evidence" value="ECO:0007669"/>
    <property type="project" value="UniProtKB-KW"/>
</dbReference>
<feature type="compositionally biased region" description="Basic residues" evidence="12">
    <location>
        <begin position="1274"/>
        <end position="1283"/>
    </location>
</feature>
<proteinExistence type="evidence at transcript level"/>
<protein>
    <recommendedName>
        <fullName evidence="10">Condensin complex subunit 1</fullName>
    </recommendedName>
</protein>
<dbReference type="GO" id="GO:0007076">
    <property type="term" value="P:mitotic chromosome condensation"/>
    <property type="evidence" value="ECO:0007669"/>
    <property type="project" value="InterPro"/>
</dbReference>
<feature type="region of interest" description="Disordered" evidence="12">
    <location>
        <begin position="1312"/>
        <end position="1337"/>
    </location>
</feature>
<evidence type="ECO:0000256" key="7">
    <source>
        <dbReference type="ARBA" id="ARBA00023067"/>
    </source>
</evidence>
<dbReference type="InterPro" id="IPR011989">
    <property type="entry name" value="ARM-like"/>
</dbReference>
<keyword evidence="4" id="KW-0158">Chromosome</keyword>
<dbReference type="InterPro" id="IPR026971">
    <property type="entry name" value="CND1/NCAPD3"/>
</dbReference>
<evidence type="ECO:0000256" key="10">
    <source>
        <dbReference type="PIRNR" id="PIRNR017127"/>
    </source>
</evidence>
<dbReference type="Gene3D" id="1.25.10.10">
    <property type="entry name" value="Leucine-rich Repeat Variant"/>
    <property type="match status" value="1"/>
</dbReference>
<dbReference type="GO" id="GO:0000796">
    <property type="term" value="C:condensin complex"/>
    <property type="evidence" value="ECO:0007669"/>
    <property type="project" value="TreeGrafter"/>
</dbReference>
<dbReference type="PIRSF" id="PIRSF017127">
    <property type="entry name" value="Condensin_D2"/>
    <property type="match status" value="1"/>
</dbReference>
<comment type="subcellular location">
    <subcellularLocation>
        <location evidence="2">Chromosome</location>
    </subcellularLocation>
    <subcellularLocation>
        <location evidence="1">Nucleus</location>
    </subcellularLocation>
</comment>
<feature type="domain" description="Condensin complex subunit 1 N-terminal" evidence="14">
    <location>
        <begin position="90"/>
        <end position="238"/>
    </location>
</feature>
<feature type="compositionally biased region" description="Low complexity" evidence="12">
    <location>
        <begin position="1222"/>
        <end position="1246"/>
    </location>
</feature>
<evidence type="ECO:0000256" key="1">
    <source>
        <dbReference type="ARBA" id="ARBA00004123"/>
    </source>
</evidence>
<evidence type="ECO:0000256" key="5">
    <source>
        <dbReference type="ARBA" id="ARBA00022618"/>
    </source>
</evidence>
<dbReference type="InterPro" id="IPR007673">
    <property type="entry name" value="Condensin_cplx_su1"/>
</dbReference>
<name>A0A6F9DM62_9ASCI</name>
<dbReference type="InterPro" id="IPR016024">
    <property type="entry name" value="ARM-type_fold"/>
</dbReference>
<evidence type="ECO:0000256" key="3">
    <source>
        <dbReference type="ARBA" id="ARBA00009606"/>
    </source>
</evidence>
<keyword evidence="11" id="KW-0175">Coiled coil</keyword>
<feature type="region of interest" description="Disordered" evidence="12">
    <location>
        <begin position="862"/>
        <end position="898"/>
    </location>
</feature>
<dbReference type="GO" id="GO:0042393">
    <property type="term" value="F:histone binding"/>
    <property type="evidence" value="ECO:0007669"/>
    <property type="project" value="TreeGrafter"/>
</dbReference>
<keyword evidence="5 10" id="KW-0132">Cell division</keyword>
<comment type="function">
    <text evidence="10">Regulatory subunit of the condensin complex, a complex required for conversion of interphase chromatin into mitotic-like condense chromosomes. The condensin complex probably introduces positive supercoils into relaxed DNA in the presence of type I topoisomerases and converts nicked DNA into positive knotted forms in the presence of type II topoisomerases.</text>
</comment>
<dbReference type="PANTHER" id="PTHR14222:SF2">
    <property type="entry name" value="CONDENSIN COMPLEX SUBUNIT 1"/>
    <property type="match status" value="1"/>
</dbReference>
<reference evidence="15" key="1">
    <citation type="submission" date="2020-04" db="EMBL/GenBank/DDBJ databases">
        <authorList>
            <person name="Neveu A P."/>
        </authorList>
    </citation>
    <scope>NUCLEOTIDE SEQUENCE</scope>
    <source>
        <tissue evidence="15">Whole embryo</tissue>
    </source>
</reference>
<evidence type="ECO:0000259" key="13">
    <source>
        <dbReference type="Pfam" id="PF12717"/>
    </source>
</evidence>
<evidence type="ECO:0000259" key="14">
    <source>
        <dbReference type="Pfam" id="PF12922"/>
    </source>
</evidence>
<evidence type="ECO:0000256" key="6">
    <source>
        <dbReference type="ARBA" id="ARBA00022776"/>
    </source>
</evidence>
<keyword evidence="9 10" id="KW-0131">Cell cycle</keyword>